<organism evidence="9 10">
    <name type="scientific">Rhodococcus artemisiae</name>
    <dbReference type="NCBI Taxonomy" id="714159"/>
    <lineage>
        <taxon>Bacteria</taxon>
        <taxon>Bacillati</taxon>
        <taxon>Actinomycetota</taxon>
        <taxon>Actinomycetes</taxon>
        <taxon>Mycobacteriales</taxon>
        <taxon>Nocardiaceae</taxon>
        <taxon>Rhodococcus</taxon>
    </lineage>
</organism>
<feature type="transmembrane region" description="Helical" evidence="6">
    <location>
        <begin position="178"/>
        <end position="199"/>
    </location>
</feature>
<dbReference type="PANTHER" id="PTHR35007:SF3">
    <property type="entry name" value="POSSIBLE CONSERVED ALANINE RICH MEMBRANE PROTEIN"/>
    <property type="match status" value="1"/>
</dbReference>
<proteinExistence type="predicted"/>
<evidence type="ECO:0000313" key="10">
    <source>
        <dbReference type="Proteomes" id="UP001336020"/>
    </source>
</evidence>
<keyword evidence="10" id="KW-1185">Reference proteome</keyword>
<dbReference type="Proteomes" id="UP001336020">
    <property type="component" value="Unassembled WGS sequence"/>
</dbReference>
<keyword evidence="5 6" id="KW-0472">Membrane</keyword>
<evidence type="ECO:0000256" key="1">
    <source>
        <dbReference type="ARBA" id="ARBA00004651"/>
    </source>
</evidence>
<gene>
    <name evidence="9" type="ORF">Q7514_27360</name>
</gene>
<keyword evidence="7" id="KW-0732">Signal</keyword>
<dbReference type="InterPro" id="IPR042094">
    <property type="entry name" value="T2SS_GspF_sf"/>
</dbReference>
<keyword evidence="2" id="KW-1003">Cell membrane</keyword>
<sequence length="204" mass="20753">MDRSHRRQGRPVTGSMLLPSLCLAAALVAVPDAGTRRLQYLYGSPVPTTSIATGNAQDPYAIAAAFDLFAACLRAGMPAASAAGVVAESAPPALAAALRRGADRLKLGADPADAWSADGDALLEDFARAARRSAKSGAPLSDIVAELAVRHRMEAEDKAAGDIERAGVLVSGPLGLCFLPAFVCLGIVPVVIGLARGVLGSGLL</sequence>
<name>A0ABU7LI66_9NOCA</name>
<evidence type="ECO:0000256" key="2">
    <source>
        <dbReference type="ARBA" id="ARBA00022475"/>
    </source>
</evidence>
<feature type="signal peptide" evidence="7">
    <location>
        <begin position="1"/>
        <end position="24"/>
    </location>
</feature>
<dbReference type="Pfam" id="PF00482">
    <property type="entry name" value="T2SSF"/>
    <property type="match status" value="1"/>
</dbReference>
<evidence type="ECO:0000256" key="4">
    <source>
        <dbReference type="ARBA" id="ARBA00022989"/>
    </source>
</evidence>
<evidence type="ECO:0000256" key="6">
    <source>
        <dbReference type="SAM" id="Phobius"/>
    </source>
</evidence>
<dbReference type="Gene3D" id="1.20.81.30">
    <property type="entry name" value="Type II secretion system (T2SS), domain F"/>
    <property type="match status" value="1"/>
</dbReference>
<evidence type="ECO:0000256" key="5">
    <source>
        <dbReference type="ARBA" id="ARBA00023136"/>
    </source>
</evidence>
<feature type="domain" description="Type II secretion system protein GspF" evidence="8">
    <location>
        <begin position="66"/>
        <end position="184"/>
    </location>
</feature>
<dbReference type="PANTHER" id="PTHR35007">
    <property type="entry name" value="INTEGRAL MEMBRANE PROTEIN-RELATED"/>
    <property type="match status" value="1"/>
</dbReference>
<dbReference type="InterPro" id="IPR018076">
    <property type="entry name" value="T2SS_GspF_dom"/>
</dbReference>
<comment type="subcellular location">
    <subcellularLocation>
        <location evidence="1">Cell membrane</location>
        <topology evidence="1">Multi-pass membrane protein</topology>
    </subcellularLocation>
</comment>
<feature type="chain" id="PRO_5047024092" evidence="7">
    <location>
        <begin position="25"/>
        <end position="204"/>
    </location>
</feature>
<reference evidence="9 10" key="1">
    <citation type="submission" date="2023-07" db="EMBL/GenBank/DDBJ databases">
        <authorList>
            <person name="Girao M."/>
            <person name="Carvalho M.F."/>
        </authorList>
    </citation>
    <scope>NUCLEOTIDE SEQUENCE [LARGE SCALE GENOMIC DNA]</scope>
    <source>
        <strain evidence="9 10">YIM65754</strain>
    </source>
</reference>
<evidence type="ECO:0000313" key="9">
    <source>
        <dbReference type="EMBL" id="MEE2061249.1"/>
    </source>
</evidence>
<keyword evidence="4 6" id="KW-1133">Transmembrane helix</keyword>
<comment type="caution">
    <text evidence="9">The sequence shown here is derived from an EMBL/GenBank/DDBJ whole genome shotgun (WGS) entry which is preliminary data.</text>
</comment>
<keyword evidence="3 6" id="KW-0812">Transmembrane</keyword>
<protein>
    <submittedName>
        <fullName evidence="9">Type II secretion system F family protein</fullName>
    </submittedName>
</protein>
<evidence type="ECO:0000259" key="8">
    <source>
        <dbReference type="Pfam" id="PF00482"/>
    </source>
</evidence>
<evidence type="ECO:0000256" key="7">
    <source>
        <dbReference type="SAM" id="SignalP"/>
    </source>
</evidence>
<accession>A0ABU7LI66</accession>
<evidence type="ECO:0000256" key="3">
    <source>
        <dbReference type="ARBA" id="ARBA00022692"/>
    </source>
</evidence>
<dbReference type="EMBL" id="JAUTXY010000017">
    <property type="protein sequence ID" value="MEE2061249.1"/>
    <property type="molecule type" value="Genomic_DNA"/>
</dbReference>